<proteinExistence type="predicted"/>
<dbReference type="STRING" id="573370.DMR_21870"/>
<name>C4XSF6_SOLM1</name>
<evidence type="ECO:0000313" key="1">
    <source>
        <dbReference type="EMBL" id="BAH75678.1"/>
    </source>
</evidence>
<dbReference type="EMBL" id="AP010904">
    <property type="protein sequence ID" value="BAH75678.1"/>
    <property type="molecule type" value="Genomic_DNA"/>
</dbReference>
<protein>
    <submittedName>
        <fullName evidence="1">Uncharacterized protein</fullName>
    </submittedName>
</protein>
<gene>
    <name evidence="1" type="ordered locus">DMR_21870</name>
</gene>
<organism evidence="1 2">
    <name type="scientific">Solidesulfovibrio magneticus (strain ATCC 700980 / DSM 13731 / RS-1)</name>
    <name type="common">Desulfovibrio magneticus</name>
    <dbReference type="NCBI Taxonomy" id="573370"/>
    <lineage>
        <taxon>Bacteria</taxon>
        <taxon>Pseudomonadati</taxon>
        <taxon>Thermodesulfobacteriota</taxon>
        <taxon>Desulfovibrionia</taxon>
        <taxon>Desulfovibrionales</taxon>
        <taxon>Desulfovibrionaceae</taxon>
        <taxon>Solidesulfovibrio</taxon>
    </lineage>
</organism>
<accession>C4XSF6</accession>
<dbReference type="KEGG" id="dma:DMR_21870"/>
<keyword evidence="2" id="KW-1185">Reference proteome</keyword>
<sequence length="168" mass="18380">MLFLTAPQAFCAAKADTKAFNAYYASQSARIYDHLLKVTDYYASLAKDGNDDRIKDVLALRASLSACWELILNAGDMVYVYDMLDPGCSSAVHQLGGMIKTGLVTVGGKLDKELQWMRLVEKNVSDLPIAVQLGQAFRDIEAMAAYFRTAAPTFEPAAAGETRQSVKK</sequence>
<dbReference type="Proteomes" id="UP000009071">
    <property type="component" value="Chromosome"/>
</dbReference>
<dbReference type="eggNOG" id="ENOG5031G2U">
    <property type="taxonomic scope" value="Bacteria"/>
</dbReference>
<dbReference type="HOGENOM" id="CLU_114871_0_0_7"/>
<dbReference type="RefSeq" id="WP_015860861.1">
    <property type="nucleotide sequence ID" value="NC_012796.1"/>
</dbReference>
<dbReference type="AlphaFoldDB" id="C4XSF6"/>
<evidence type="ECO:0000313" key="2">
    <source>
        <dbReference type="Proteomes" id="UP000009071"/>
    </source>
</evidence>
<reference evidence="1 2" key="1">
    <citation type="journal article" date="2009" name="Genome Res.">
        <title>Whole genome sequence of Desulfovibrio magneticus strain RS-1 revealed common gene clusters in magnetotactic bacteria.</title>
        <authorList>
            <person name="Nakazawa H."/>
            <person name="Arakaki A."/>
            <person name="Narita-Yamada S."/>
            <person name="Yashiro I."/>
            <person name="Jinno K."/>
            <person name="Aoki N."/>
            <person name="Tsuruyama A."/>
            <person name="Okamura Y."/>
            <person name="Tanikawa S."/>
            <person name="Fujita N."/>
            <person name="Takeyama H."/>
            <person name="Matsunaga T."/>
        </authorList>
    </citation>
    <scope>NUCLEOTIDE SEQUENCE [LARGE SCALE GENOMIC DNA]</scope>
    <source>
        <strain evidence="2">ATCC 700980 / DSM 13731 / RS-1</strain>
    </source>
</reference>